<comment type="caution">
    <text evidence="1">The sequence shown here is derived from an EMBL/GenBank/DDBJ whole genome shotgun (WGS) entry which is preliminary data.</text>
</comment>
<feature type="non-terminal residue" evidence="1">
    <location>
        <position position="1"/>
    </location>
</feature>
<proteinExistence type="predicted"/>
<gene>
    <name evidence="1" type="ORF">GJ744_007607</name>
</gene>
<dbReference type="Proteomes" id="UP000606974">
    <property type="component" value="Unassembled WGS sequence"/>
</dbReference>
<reference evidence="1" key="1">
    <citation type="submission" date="2020-02" db="EMBL/GenBank/DDBJ databases">
        <authorList>
            <person name="Palmer J.M."/>
        </authorList>
    </citation>
    <scope>NUCLEOTIDE SEQUENCE</scope>
    <source>
        <strain evidence="1">EPUS1.4</strain>
        <tissue evidence="1">Thallus</tissue>
    </source>
</reference>
<organism evidence="1 2">
    <name type="scientific">Endocarpon pusillum</name>
    <dbReference type="NCBI Taxonomy" id="364733"/>
    <lineage>
        <taxon>Eukaryota</taxon>
        <taxon>Fungi</taxon>
        <taxon>Dikarya</taxon>
        <taxon>Ascomycota</taxon>
        <taxon>Pezizomycotina</taxon>
        <taxon>Eurotiomycetes</taxon>
        <taxon>Chaetothyriomycetidae</taxon>
        <taxon>Verrucariales</taxon>
        <taxon>Verrucariaceae</taxon>
        <taxon>Endocarpon</taxon>
    </lineage>
</organism>
<evidence type="ECO:0000313" key="2">
    <source>
        <dbReference type="Proteomes" id="UP000606974"/>
    </source>
</evidence>
<accession>A0A8H7DY64</accession>
<name>A0A8H7DY64_9EURO</name>
<evidence type="ECO:0000313" key="1">
    <source>
        <dbReference type="EMBL" id="KAF7502060.1"/>
    </source>
</evidence>
<protein>
    <submittedName>
        <fullName evidence="1">Uncharacterized protein</fullName>
    </submittedName>
</protein>
<keyword evidence="2" id="KW-1185">Reference proteome</keyword>
<dbReference type="AlphaFoldDB" id="A0A8H7DY64"/>
<dbReference type="EMBL" id="JAACFV010000387">
    <property type="protein sequence ID" value="KAF7502060.1"/>
    <property type="molecule type" value="Genomic_DNA"/>
</dbReference>
<sequence length="71" mass="7715">VGESGRVLIAEEGSVVGLDADAEVSHPDFERGRADDVGDCCGDTWLHLGWVEDGWVFLVVERDEEDVRDAG</sequence>